<keyword evidence="3" id="KW-1185">Reference proteome</keyword>
<dbReference type="Gene3D" id="2.40.50.480">
    <property type="match status" value="1"/>
</dbReference>
<dbReference type="AlphaFoldDB" id="A0A7U7JSQ9"/>
<organism evidence="2 3">
    <name type="scientific">Staphylococcus argenteus</name>
    <dbReference type="NCBI Taxonomy" id="985002"/>
    <lineage>
        <taxon>Bacteria</taxon>
        <taxon>Bacillati</taxon>
        <taxon>Bacillota</taxon>
        <taxon>Bacilli</taxon>
        <taxon>Bacillales</taxon>
        <taxon>Staphylococcaceae</taxon>
        <taxon>Staphylococcus</taxon>
    </lineage>
</organism>
<keyword evidence="1" id="KW-0812">Transmembrane</keyword>
<reference evidence="2 3" key="1">
    <citation type="submission" date="2015-04" db="EMBL/GenBank/DDBJ databases">
        <authorList>
            <person name="Cao L."/>
            <person name="Gao C.H."/>
        </authorList>
    </citation>
    <scope>NUCLEOTIDE SEQUENCE [LARGE SCALE GENOMIC DNA]</scope>
    <source>
        <strain evidence="2 3">SH3</strain>
    </source>
</reference>
<dbReference type="NCBIfam" id="TIGR01655">
    <property type="entry name" value="yxeA_fam"/>
    <property type="match status" value="1"/>
</dbReference>
<evidence type="ECO:0000313" key="2">
    <source>
        <dbReference type="EMBL" id="CRI21405.1"/>
    </source>
</evidence>
<evidence type="ECO:0000256" key="1">
    <source>
        <dbReference type="SAM" id="Phobius"/>
    </source>
</evidence>
<proteinExistence type="predicted"/>
<comment type="caution">
    <text evidence="2">The sequence shown here is derived from an EMBL/GenBank/DDBJ whole genome shotgun (WGS) entry which is preliminary data.</text>
</comment>
<keyword evidence="1" id="KW-0472">Membrane</keyword>
<dbReference type="SUPFAM" id="SSF159121">
    <property type="entry name" value="BC4932-like"/>
    <property type="match status" value="1"/>
</dbReference>
<dbReference type="Proteomes" id="UP000236509">
    <property type="component" value="Unassembled WGS sequence"/>
</dbReference>
<dbReference type="EMBL" id="CVOU01000015">
    <property type="protein sequence ID" value="CRI21405.1"/>
    <property type="molecule type" value="Genomic_DNA"/>
</dbReference>
<dbReference type="InterPro" id="IPR006542">
    <property type="entry name" value="DUF1093"/>
</dbReference>
<protein>
    <submittedName>
        <fullName evidence="2">Putative exported protein</fullName>
    </submittedName>
</protein>
<dbReference type="Pfam" id="PF06486">
    <property type="entry name" value="DUF1093"/>
    <property type="match status" value="1"/>
</dbReference>
<evidence type="ECO:0000313" key="3">
    <source>
        <dbReference type="Proteomes" id="UP000236509"/>
    </source>
</evidence>
<gene>
    <name evidence="2" type="ORF">BN1326_30241</name>
</gene>
<name>A0A7U7JSQ9_9STAP</name>
<dbReference type="PANTHER" id="PTHR36433:SF2">
    <property type="entry name" value="YXEA FAMILY PROTEIN"/>
    <property type="match status" value="1"/>
</dbReference>
<accession>A0A7U7JSQ9</accession>
<keyword evidence="1" id="KW-1133">Transmembrane helix</keyword>
<sequence>MKAILKILTYIALIFIGAYAALFILKTIDSHGATDQFNPLVKKDCSYVKTTAVSSRIDEHLRSYRQNAYNKTGEMTQLTYTATYDIKPNRYLKITHKGHHVEAFEEVEKKEVPSKILEKLSHS</sequence>
<dbReference type="InterPro" id="IPR036166">
    <property type="entry name" value="YxeA-like_sf"/>
</dbReference>
<feature type="transmembrane region" description="Helical" evidence="1">
    <location>
        <begin position="7"/>
        <end position="25"/>
    </location>
</feature>
<dbReference type="PANTHER" id="PTHR36433">
    <property type="entry name" value="HYPOTHETICAL CYTOSOLIC PROTEIN"/>
    <property type="match status" value="1"/>
</dbReference>
<dbReference type="RefSeq" id="WP_031787417.1">
    <property type="nucleotide sequence ID" value="NZ_AP018562.1"/>
</dbReference>